<keyword evidence="2" id="KW-1185">Reference proteome</keyword>
<protein>
    <submittedName>
        <fullName evidence="1">Uncharacterized protein</fullName>
    </submittedName>
</protein>
<gene>
    <name evidence="1" type="ORF">AVEN_168273_1</name>
</gene>
<sequence length="113" mass="12994">MYRKLPAPGKSSVTSLLMETEHNLSTNKISDGVRLSLPPVEKEMFFLFFICCGKCVSVLFAQRWAQPEPRISFPLIFHIQRDTGNGSVWMGRTMGSQENIFVFTRVRSKHENR</sequence>
<evidence type="ECO:0000313" key="1">
    <source>
        <dbReference type="EMBL" id="GBM45188.1"/>
    </source>
</evidence>
<proteinExistence type="predicted"/>
<name>A0A4Y2FXS0_ARAVE</name>
<organism evidence="1 2">
    <name type="scientific">Araneus ventricosus</name>
    <name type="common">Orbweaver spider</name>
    <name type="synonym">Epeira ventricosa</name>
    <dbReference type="NCBI Taxonomy" id="182803"/>
    <lineage>
        <taxon>Eukaryota</taxon>
        <taxon>Metazoa</taxon>
        <taxon>Ecdysozoa</taxon>
        <taxon>Arthropoda</taxon>
        <taxon>Chelicerata</taxon>
        <taxon>Arachnida</taxon>
        <taxon>Araneae</taxon>
        <taxon>Araneomorphae</taxon>
        <taxon>Entelegynae</taxon>
        <taxon>Araneoidea</taxon>
        <taxon>Araneidae</taxon>
        <taxon>Araneus</taxon>
    </lineage>
</organism>
<evidence type="ECO:0000313" key="2">
    <source>
        <dbReference type="Proteomes" id="UP000499080"/>
    </source>
</evidence>
<dbReference type="EMBL" id="BGPR01001091">
    <property type="protein sequence ID" value="GBM45188.1"/>
    <property type="molecule type" value="Genomic_DNA"/>
</dbReference>
<dbReference type="Proteomes" id="UP000499080">
    <property type="component" value="Unassembled WGS sequence"/>
</dbReference>
<accession>A0A4Y2FXS0</accession>
<comment type="caution">
    <text evidence="1">The sequence shown here is derived from an EMBL/GenBank/DDBJ whole genome shotgun (WGS) entry which is preliminary data.</text>
</comment>
<dbReference type="AlphaFoldDB" id="A0A4Y2FXS0"/>
<reference evidence="1 2" key="1">
    <citation type="journal article" date="2019" name="Sci. Rep.">
        <title>Orb-weaving spider Araneus ventricosus genome elucidates the spidroin gene catalogue.</title>
        <authorList>
            <person name="Kono N."/>
            <person name="Nakamura H."/>
            <person name="Ohtoshi R."/>
            <person name="Moran D.A.P."/>
            <person name="Shinohara A."/>
            <person name="Yoshida Y."/>
            <person name="Fujiwara M."/>
            <person name="Mori M."/>
            <person name="Tomita M."/>
            <person name="Arakawa K."/>
        </authorList>
    </citation>
    <scope>NUCLEOTIDE SEQUENCE [LARGE SCALE GENOMIC DNA]</scope>
</reference>